<comment type="caution">
    <text evidence="5">The sequence shown here is derived from an EMBL/GenBank/DDBJ whole genome shotgun (WGS) entry which is preliminary data.</text>
</comment>
<keyword evidence="2" id="KW-0677">Repeat</keyword>
<evidence type="ECO:0000256" key="3">
    <source>
        <dbReference type="PROSITE-ProRule" id="PRU00708"/>
    </source>
</evidence>
<feature type="repeat" description="PPR" evidence="3">
    <location>
        <begin position="332"/>
        <end position="366"/>
    </location>
</feature>
<feature type="repeat" description="PPR" evidence="3">
    <location>
        <begin position="639"/>
        <end position="673"/>
    </location>
</feature>
<organism evidence="5 6">
    <name type="scientific">Acer negundo</name>
    <name type="common">Box elder</name>
    <dbReference type="NCBI Taxonomy" id="4023"/>
    <lineage>
        <taxon>Eukaryota</taxon>
        <taxon>Viridiplantae</taxon>
        <taxon>Streptophyta</taxon>
        <taxon>Embryophyta</taxon>
        <taxon>Tracheophyta</taxon>
        <taxon>Spermatophyta</taxon>
        <taxon>Magnoliopsida</taxon>
        <taxon>eudicotyledons</taxon>
        <taxon>Gunneridae</taxon>
        <taxon>Pentapetalae</taxon>
        <taxon>rosids</taxon>
        <taxon>malvids</taxon>
        <taxon>Sapindales</taxon>
        <taxon>Sapindaceae</taxon>
        <taxon>Hippocastanoideae</taxon>
        <taxon>Acereae</taxon>
        <taxon>Acer</taxon>
    </lineage>
</organism>
<sequence length="946" mass="107467">MAAKFTPFHHHHRFNANSPLHPSFSLNQKPTFHSSTSLALPLTDTCSLSAFSPSPYPSLQSFSSSTFSFFNETNDITSLDSVELMHAQMIKMCENRNSDTVAKSLILCYLEFGDFKSAARVFLVDFSRNYIEWNSFLDEYEGFGGELRQVLEVVRELNSKGVIFDSRILTIVLKICTRAMNSWLGLNVHASLIKRGFDFDMYLKCALMNFYWRCWGVDSANNVFDEVSVCEDQLWNEAIIMNLRNERWEKAIELFREIQFSSAKVNSRTIVRMLQACGKVGALKEGKQLHGYILKFALESDLFICNSLIIMYSRNDKPELARIVFDSMKDRDLSSWNSIISSYTTLGYVKDARDLFNKMDSSNVEPDIITWNSLLSGHVAHGSYKEILTILHGMQSLGFRPNASSVASVLQAVIELGLVKYGKEIHGYVIRNRLDYEVYIETSLIDMYVKNDLLDSAQAVFDIMKNRNIVAWNSLISGYSFKGRFEDANKLLSQMEEEGIKPDLVTWNSLISGYSIWGQSKEALDVIHQMKNSGLVPNVVSWTSLISGCSKNENYRESLEFFIQMQQEGINPNSATMSSLLRTCGGLGLLQKGKEIHCLSIKNGFIEDVYVATAIIDMYSKCGNLKSAREVFWNSVNKTQASWNCMISGLAFNGHGKEAISLFREMDGAGVQPDEITFTALLSACKNSGLVDEGWNYFDSMRADYNITPTIEHHSCMVDLLGKAGYLDEAWDFIQTMPLEPDATIWGALLGSCRIHKNIEFAEIAANKLFELEPYNSANYVLMMNLYAMSDRWEDVERLKDKMANVGVKNGLVWSWIQIDETVHVFAAEGKPHPDTGEIYFELYHLVSEMKKLGYVLDINCVYQNIDEIDKEKVLLSHTEKLAITYGLMKTESSAPIRVTKNTRVCSDCHNAAKYISLVRNREIFLRDGARFHHFRQGECSCNDFW</sequence>
<dbReference type="GO" id="GO:0009451">
    <property type="term" value="P:RNA modification"/>
    <property type="evidence" value="ECO:0007669"/>
    <property type="project" value="InterPro"/>
</dbReference>
<evidence type="ECO:0000256" key="1">
    <source>
        <dbReference type="ARBA" id="ARBA00006643"/>
    </source>
</evidence>
<dbReference type="InterPro" id="IPR002885">
    <property type="entry name" value="PPR_rpt"/>
</dbReference>
<dbReference type="InterPro" id="IPR011990">
    <property type="entry name" value="TPR-like_helical_dom_sf"/>
</dbReference>
<accession>A0AAD5IWU8</accession>
<dbReference type="Gene3D" id="1.25.40.10">
    <property type="entry name" value="Tetratricopeptide repeat domain"/>
    <property type="match status" value="5"/>
</dbReference>
<dbReference type="EMBL" id="JAJSOW010000101">
    <property type="protein sequence ID" value="KAI9180056.1"/>
    <property type="molecule type" value="Genomic_DNA"/>
</dbReference>
<evidence type="ECO:0000259" key="4">
    <source>
        <dbReference type="Pfam" id="PF14432"/>
    </source>
</evidence>
<dbReference type="PROSITE" id="PS51375">
    <property type="entry name" value="PPR"/>
    <property type="match status" value="7"/>
</dbReference>
<dbReference type="Pfam" id="PF14432">
    <property type="entry name" value="DYW_deaminase"/>
    <property type="match status" value="1"/>
</dbReference>
<dbReference type="Pfam" id="PF20431">
    <property type="entry name" value="E_motif"/>
    <property type="match status" value="1"/>
</dbReference>
<dbReference type="InterPro" id="IPR046848">
    <property type="entry name" value="E_motif"/>
</dbReference>
<dbReference type="PANTHER" id="PTHR47926:SF539">
    <property type="entry name" value="DYW DOMAIN-CONTAINING PROTEIN"/>
    <property type="match status" value="1"/>
</dbReference>
<feature type="repeat" description="PPR" evidence="3">
    <location>
        <begin position="674"/>
        <end position="704"/>
    </location>
</feature>
<dbReference type="FunFam" id="1.25.40.10:FF:001383">
    <property type="entry name" value="Pentatricopeptide repeat-containing protein mitochondrial"/>
    <property type="match status" value="1"/>
</dbReference>
<name>A0AAD5IWU8_ACENE</name>
<proteinExistence type="inferred from homology"/>
<dbReference type="Proteomes" id="UP001064489">
    <property type="component" value="Chromosome 4"/>
</dbReference>
<dbReference type="PANTHER" id="PTHR47926">
    <property type="entry name" value="PENTATRICOPEPTIDE REPEAT-CONTAINING PROTEIN"/>
    <property type="match status" value="1"/>
</dbReference>
<evidence type="ECO:0000256" key="2">
    <source>
        <dbReference type="ARBA" id="ARBA00022737"/>
    </source>
</evidence>
<protein>
    <recommendedName>
        <fullName evidence="4">DYW domain-containing protein</fullName>
    </recommendedName>
</protein>
<feature type="domain" description="DYW" evidence="4">
    <location>
        <begin position="854"/>
        <end position="946"/>
    </location>
</feature>
<evidence type="ECO:0000313" key="6">
    <source>
        <dbReference type="Proteomes" id="UP001064489"/>
    </source>
</evidence>
<dbReference type="GO" id="GO:0003723">
    <property type="term" value="F:RNA binding"/>
    <property type="evidence" value="ECO:0007669"/>
    <property type="project" value="InterPro"/>
</dbReference>
<feature type="repeat" description="PPR" evidence="3">
    <location>
        <begin position="367"/>
        <end position="401"/>
    </location>
</feature>
<dbReference type="FunFam" id="1.25.40.10:FF:000393">
    <property type="entry name" value="Pentatricopeptide repeat-containing protein At1g20230"/>
    <property type="match status" value="1"/>
</dbReference>
<gene>
    <name evidence="5" type="ORF">LWI28_000689</name>
</gene>
<dbReference type="InterPro" id="IPR046960">
    <property type="entry name" value="PPR_At4g14850-like_plant"/>
</dbReference>
<dbReference type="FunFam" id="1.25.40.10:FF:000285">
    <property type="entry name" value="Pentatricopeptide repeat-containing protein, chloroplastic"/>
    <property type="match status" value="1"/>
</dbReference>
<dbReference type="GO" id="GO:0008270">
    <property type="term" value="F:zinc ion binding"/>
    <property type="evidence" value="ECO:0007669"/>
    <property type="project" value="InterPro"/>
</dbReference>
<dbReference type="AlphaFoldDB" id="A0AAD5IWU8"/>
<feature type="repeat" description="PPR" evidence="3">
    <location>
        <begin position="503"/>
        <end position="537"/>
    </location>
</feature>
<dbReference type="Pfam" id="PF01535">
    <property type="entry name" value="PPR"/>
    <property type="match status" value="2"/>
</dbReference>
<reference evidence="5" key="1">
    <citation type="journal article" date="2022" name="Plant J.">
        <title>Strategies of tolerance reflected in two North American maple genomes.</title>
        <authorList>
            <person name="McEvoy S.L."/>
            <person name="Sezen U.U."/>
            <person name="Trouern-Trend A."/>
            <person name="McMahon S.M."/>
            <person name="Schaberg P.G."/>
            <person name="Yang J."/>
            <person name="Wegrzyn J.L."/>
            <person name="Swenson N.G."/>
        </authorList>
    </citation>
    <scope>NUCLEOTIDE SEQUENCE</scope>
    <source>
        <strain evidence="5">91603</strain>
    </source>
</reference>
<dbReference type="NCBIfam" id="TIGR00756">
    <property type="entry name" value="PPR"/>
    <property type="match status" value="7"/>
</dbReference>
<feature type="repeat" description="PPR" evidence="3">
    <location>
        <begin position="538"/>
        <end position="572"/>
    </location>
</feature>
<dbReference type="InterPro" id="IPR032867">
    <property type="entry name" value="DYW_dom"/>
</dbReference>
<evidence type="ECO:0000313" key="5">
    <source>
        <dbReference type="EMBL" id="KAI9180056.1"/>
    </source>
</evidence>
<dbReference type="Pfam" id="PF13041">
    <property type="entry name" value="PPR_2"/>
    <property type="match status" value="4"/>
</dbReference>
<keyword evidence="6" id="KW-1185">Reference proteome</keyword>
<comment type="similarity">
    <text evidence="1">Belongs to the PPR family. PCMP-H subfamily.</text>
</comment>
<feature type="repeat" description="PPR" evidence="3">
    <location>
        <begin position="468"/>
        <end position="502"/>
    </location>
</feature>
<reference evidence="5" key="2">
    <citation type="submission" date="2023-02" db="EMBL/GenBank/DDBJ databases">
        <authorList>
            <person name="Swenson N.G."/>
            <person name="Wegrzyn J.L."/>
            <person name="Mcevoy S.L."/>
        </authorList>
    </citation>
    <scope>NUCLEOTIDE SEQUENCE</scope>
    <source>
        <strain evidence="5">91603</strain>
        <tissue evidence="5">Leaf</tissue>
    </source>
</reference>
<dbReference type="FunFam" id="1.25.40.10:FF:000090">
    <property type="entry name" value="Pentatricopeptide repeat-containing protein, chloroplastic"/>
    <property type="match status" value="1"/>
</dbReference>